<feature type="compositionally biased region" description="Polar residues" evidence="9">
    <location>
        <begin position="55"/>
        <end position="72"/>
    </location>
</feature>
<evidence type="ECO:0000313" key="12">
    <source>
        <dbReference type="Proteomes" id="UP000314985"/>
    </source>
</evidence>
<evidence type="ECO:0000256" key="4">
    <source>
        <dbReference type="ARBA" id="ARBA00023125"/>
    </source>
</evidence>
<feature type="compositionally biased region" description="Acidic residues" evidence="9">
    <location>
        <begin position="20"/>
        <end position="37"/>
    </location>
</feature>
<dbReference type="CTD" id="4821"/>
<feature type="region of interest" description="Disordered" evidence="9">
    <location>
        <begin position="1"/>
        <end position="73"/>
    </location>
</feature>
<accession>A0A4X1V483</accession>
<dbReference type="PROSITE" id="PS00027">
    <property type="entry name" value="HOMEOBOX_1"/>
    <property type="match status" value="1"/>
</dbReference>
<keyword evidence="4 7" id="KW-0238">DNA-binding</keyword>
<dbReference type="SUPFAM" id="SSF46689">
    <property type="entry name" value="Homeodomain-like"/>
    <property type="match status" value="1"/>
</dbReference>
<evidence type="ECO:0000313" key="11">
    <source>
        <dbReference type="Ensembl" id="ENSSSCP00070036163.1"/>
    </source>
</evidence>
<dbReference type="InterPro" id="IPR050394">
    <property type="entry name" value="Homeobox_NK-like"/>
</dbReference>
<keyword evidence="6 7" id="KW-0539">Nucleus</keyword>
<dbReference type="GO" id="GO:0005634">
    <property type="term" value="C:nucleus"/>
    <property type="evidence" value="ECO:0007669"/>
    <property type="project" value="UniProtKB-SubCell"/>
</dbReference>
<keyword evidence="3" id="KW-0217">Developmental protein</keyword>
<dbReference type="PROSITE" id="PS50071">
    <property type="entry name" value="HOMEOBOX_2"/>
    <property type="match status" value="1"/>
</dbReference>
<feature type="domain" description="Homeobox" evidence="10">
    <location>
        <begin position="126"/>
        <end position="186"/>
    </location>
</feature>
<dbReference type="PRINTS" id="PR00024">
    <property type="entry name" value="HOMEOBOX"/>
</dbReference>
<evidence type="ECO:0000256" key="5">
    <source>
        <dbReference type="ARBA" id="ARBA00023155"/>
    </source>
</evidence>
<name>A0A4X1V483_PIG</name>
<feature type="region of interest" description="Disordered" evidence="9">
    <location>
        <begin position="92"/>
        <end position="132"/>
    </location>
</feature>
<reference evidence="11" key="2">
    <citation type="submission" date="2025-05" db="UniProtKB">
        <authorList>
            <consortium name="Ensembl"/>
        </authorList>
    </citation>
    <scope>IDENTIFICATION</scope>
</reference>
<dbReference type="InterPro" id="IPR020479">
    <property type="entry name" value="HD_metazoa"/>
</dbReference>
<dbReference type="Ensembl" id="ENSSSCT00070042984.1">
    <property type="protein sequence ID" value="ENSSSCP00070036163.1"/>
    <property type="gene ID" value="ENSSSCG00070021634.1"/>
</dbReference>
<evidence type="ECO:0000256" key="7">
    <source>
        <dbReference type="PROSITE-ProRule" id="PRU00108"/>
    </source>
</evidence>
<keyword evidence="5 7" id="KW-0371">Homeobox</keyword>
<dbReference type="Proteomes" id="UP000314985">
    <property type="component" value="Chromosome 17"/>
</dbReference>
<organism evidence="11 12">
    <name type="scientific">Sus scrofa</name>
    <name type="common">Pig</name>
    <dbReference type="NCBI Taxonomy" id="9823"/>
    <lineage>
        <taxon>Eukaryota</taxon>
        <taxon>Metazoa</taxon>
        <taxon>Chordata</taxon>
        <taxon>Craniata</taxon>
        <taxon>Vertebrata</taxon>
        <taxon>Euteleostomi</taxon>
        <taxon>Mammalia</taxon>
        <taxon>Eutheria</taxon>
        <taxon>Laurasiatheria</taxon>
        <taxon>Artiodactyla</taxon>
        <taxon>Suina</taxon>
        <taxon>Suidae</taxon>
        <taxon>Sus</taxon>
    </lineage>
</organism>
<evidence type="ECO:0000256" key="2">
    <source>
        <dbReference type="ARBA" id="ARBA00005661"/>
    </source>
</evidence>
<dbReference type="PANTHER" id="PTHR24340">
    <property type="entry name" value="HOMEOBOX PROTEIN NKX"/>
    <property type="match status" value="1"/>
</dbReference>
<evidence type="ECO:0000256" key="3">
    <source>
        <dbReference type="ARBA" id="ARBA00022473"/>
    </source>
</evidence>
<dbReference type="GO" id="GO:0003677">
    <property type="term" value="F:DNA binding"/>
    <property type="evidence" value="ECO:0007669"/>
    <property type="project" value="UniProtKB-UniRule"/>
</dbReference>
<dbReference type="PANTHER" id="PTHR24340:SF24">
    <property type="entry name" value="HOMEOBOX PROTEIN NKX-2.2"/>
    <property type="match status" value="1"/>
</dbReference>
<dbReference type="CDD" id="cd00086">
    <property type="entry name" value="homeodomain"/>
    <property type="match status" value="1"/>
</dbReference>
<dbReference type="InterPro" id="IPR009057">
    <property type="entry name" value="Homeodomain-like_sf"/>
</dbReference>
<dbReference type="InterPro" id="IPR001356">
    <property type="entry name" value="HD"/>
</dbReference>
<dbReference type="Pfam" id="PF00046">
    <property type="entry name" value="Homeodomain"/>
    <property type="match status" value="1"/>
</dbReference>
<dbReference type="Ensembl" id="ENSSSCT00030062209.1">
    <property type="protein sequence ID" value="ENSSSCP00030028443.1"/>
    <property type="gene ID" value="ENSSSCG00030044611.1"/>
</dbReference>
<feature type="compositionally biased region" description="Low complexity" evidence="9">
    <location>
        <begin position="200"/>
        <end position="213"/>
    </location>
</feature>
<dbReference type="Ensembl" id="ENSSSCT00055015504.1">
    <property type="protein sequence ID" value="ENSSSCP00055012185.1"/>
    <property type="gene ID" value="ENSSSCG00055007942.1"/>
</dbReference>
<feature type="region of interest" description="Disordered" evidence="9">
    <location>
        <begin position="199"/>
        <end position="249"/>
    </location>
</feature>
<dbReference type="SMART" id="SM00389">
    <property type="entry name" value="HOX"/>
    <property type="match status" value="1"/>
</dbReference>
<dbReference type="GO" id="GO:0000981">
    <property type="term" value="F:DNA-binding transcription factor activity, RNA polymerase II-specific"/>
    <property type="evidence" value="ECO:0007669"/>
    <property type="project" value="InterPro"/>
</dbReference>
<dbReference type="Ensembl" id="ENSSSCT00060101829.1">
    <property type="protein sequence ID" value="ENSSSCP00060044258.1"/>
    <property type="gene ID" value="ENSSSCG00060074469.1"/>
</dbReference>
<dbReference type="Gene3D" id="1.10.10.60">
    <property type="entry name" value="Homeodomain-like"/>
    <property type="match status" value="1"/>
</dbReference>
<evidence type="ECO:0000256" key="9">
    <source>
        <dbReference type="SAM" id="MobiDB-lite"/>
    </source>
</evidence>
<proteinExistence type="inferred from homology"/>
<sequence length="267" mass="29415">MSLTNTKTGFSVKDILDLPDTNDEEGSVAEGPEEESEGREPAKRAGPLGPGALDTVQSLPLKNPFYDSSDNPYTRWLASTEGLQYSLHGLAAGAAPQDSSSKSPEPSADESPDNDKETPGGGGDAGKKRKRRVLFSKAQTYELERRFRQQRYLSAPEREHLASLIRLTPTQVKIWFQNHRYKMKRARAEKALSLCSTCNTTPSTARPATPSTRQHTPWSRPSSGLGESRPLRDSRLQAQAPPRRRRRGGLGLYDGSYSIIIIMMASS</sequence>
<dbReference type="InterPro" id="IPR017970">
    <property type="entry name" value="Homeobox_CS"/>
</dbReference>
<dbReference type="Proteomes" id="UP000694570">
    <property type="component" value="Unplaced"/>
</dbReference>
<dbReference type="AlphaFoldDB" id="A0A4X1V483"/>
<dbReference type="Ensembl" id="ENSSSCT00070042981.1">
    <property type="protein sequence ID" value="ENSSSCP00070036160.1"/>
    <property type="gene ID" value="ENSSSCG00070021634.1"/>
</dbReference>
<comment type="similarity">
    <text evidence="2">Belongs to the NK-2 homeobox family.</text>
</comment>
<evidence type="ECO:0000256" key="8">
    <source>
        <dbReference type="RuleBase" id="RU000682"/>
    </source>
</evidence>
<reference evidence="11 12" key="1">
    <citation type="submission" date="2017-08" db="EMBL/GenBank/DDBJ databases">
        <title>USMARCv1.0.</title>
        <authorList>
            <person name="Hannum G.I."/>
            <person name="Koren S."/>
            <person name="Schroeder S.G."/>
            <person name="Chin S.C."/>
            <person name="Nonneman D.J."/>
            <person name="Becker S.A."/>
            <person name="Rosen B.D."/>
            <person name="Bickhart D.M."/>
            <person name="Putnam N.H."/>
            <person name="Green R.E."/>
            <person name="Tuggle C.K."/>
            <person name="Liu H."/>
            <person name="Rohrer G.A."/>
            <person name="Warr A."/>
            <person name="Hall R."/>
            <person name="Kim K."/>
            <person name="Hume D.A."/>
            <person name="Talbot R."/>
            <person name="Chow W."/>
            <person name="Howe K."/>
            <person name="Schwartz A.S."/>
            <person name="Watson M."/>
            <person name="Archibald A.L."/>
            <person name="Phillippy A.M."/>
            <person name="Smith T.P.L."/>
        </authorList>
    </citation>
    <scope>NUCLEOTIDE SEQUENCE [LARGE SCALE GENOMIC DNA]</scope>
</reference>
<dbReference type="FunFam" id="1.10.10.60:FF:000101">
    <property type="entry name" value="NK2 homeobox 8"/>
    <property type="match status" value="1"/>
</dbReference>
<dbReference type="GeneID" id="100626520"/>
<evidence type="ECO:0000256" key="6">
    <source>
        <dbReference type="ARBA" id="ARBA00023242"/>
    </source>
</evidence>
<comment type="subcellular location">
    <subcellularLocation>
        <location evidence="1 7 8">Nucleus</location>
    </subcellularLocation>
</comment>
<feature type="DNA-binding region" description="Homeobox" evidence="7">
    <location>
        <begin position="128"/>
        <end position="187"/>
    </location>
</feature>
<dbReference type="RefSeq" id="XP_020933653.1">
    <property type="nucleotide sequence ID" value="XM_021077994.1"/>
</dbReference>
<evidence type="ECO:0000256" key="1">
    <source>
        <dbReference type="ARBA" id="ARBA00004123"/>
    </source>
</evidence>
<dbReference type="Proteomes" id="UP000694724">
    <property type="component" value="Unplaced"/>
</dbReference>
<evidence type="ECO:0000259" key="10">
    <source>
        <dbReference type="PROSITE" id="PS50071"/>
    </source>
</evidence>
<dbReference type="Proteomes" id="UP000694723">
    <property type="component" value="Unplaced"/>
</dbReference>
<protein>
    <submittedName>
        <fullName evidence="11">NK2 homeobox 2</fullName>
    </submittedName>
</protein>
<gene>
    <name evidence="11" type="primary">NKX2-2</name>
</gene>